<comment type="caution">
    <text evidence="5">The sequence shown here is derived from an EMBL/GenBank/DDBJ whole genome shotgun (WGS) entry which is preliminary data.</text>
</comment>
<reference evidence="5 6" key="1">
    <citation type="journal article" date="2014" name="Int. J. Syst. Evol. Microbiol.">
        <title>Sneathiella chungangensis sp. nov., isolated from a marine sand, and emended description of the genus Sneathiella.</title>
        <authorList>
            <person name="Siamphan C."/>
            <person name="Kim H."/>
            <person name="Lee J.S."/>
            <person name="Kim W."/>
        </authorList>
    </citation>
    <scope>NUCLEOTIDE SEQUENCE [LARGE SCALE GENOMIC DNA]</scope>
    <source>
        <strain evidence="5 6">KCTC 32476</strain>
    </source>
</reference>
<dbReference type="Proteomes" id="UP000445696">
    <property type="component" value="Unassembled WGS sequence"/>
</dbReference>
<evidence type="ECO:0000313" key="5">
    <source>
        <dbReference type="EMBL" id="MZR24163.1"/>
    </source>
</evidence>
<dbReference type="PANTHER" id="PTHR43004">
    <property type="entry name" value="TRK SYSTEM POTASSIUM UPTAKE PROTEIN"/>
    <property type="match status" value="1"/>
</dbReference>
<keyword evidence="2" id="KW-0285">Flavoprotein</keyword>
<keyword evidence="3" id="KW-0274">FAD</keyword>
<protein>
    <submittedName>
        <fullName evidence="5">FAD-dependent oxidoreductase</fullName>
    </submittedName>
</protein>
<keyword evidence="6" id="KW-1185">Reference proteome</keyword>
<evidence type="ECO:0000259" key="4">
    <source>
        <dbReference type="Pfam" id="PF01494"/>
    </source>
</evidence>
<dbReference type="EMBL" id="WTVA01000015">
    <property type="protein sequence ID" value="MZR24163.1"/>
    <property type="molecule type" value="Genomic_DNA"/>
</dbReference>
<organism evidence="5 6">
    <name type="scientific">Sneathiella chungangensis</name>
    <dbReference type="NCBI Taxonomy" id="1418234"/>
    <lineage>
        <taxon>Bacteria</taxon>
        <taxon>Pseudomonadati</taxon>
        <taxon>Pseudomonadota</taxon>
        <taxon>Alphaproteobacteria</taxon>
        <taxon>Sneathiellales</taxon>
        <taxon>Sneathiellaceae</taxon>
        <taxon>Sneathiella</taxon>
    </lineage>
</organism>
<dbReference type="Gene3D" id="3.50.50.60">
    <property type="entry name" value="FAD/NAD(P)-binding domain"/>
    <property type="match status" value="1"/>
</dbReference>
<dbReference type="InterPro" id="IPR036188">
    <property type="entry name" value="FAD/NAD-bd_sf"/>
</dbReference>
<feature type="domain" description="FAD-binding" evidence="4">
    <location>
        <begin position="24"/>
        <end position="367"/>
    </location>
</feature>
<evidence type="ECO:0000256" key="2">
    <source>
        <dbReference type="ARBA" id="ARBA00022630"/>
    </source>
</evidence>
<dbReference type="SUPFAM" id="SSF51905">
    <property type="entry name" value="FAD/NAD(P)-binding domain"/>
    <property type="match status" value="1"/>
</dbReference>
<evidence type="ECO:0000256" key="1">
    <source>
        <dbReference type="ARBA" id="ARBA00001974"/>
    </source>
</evidence>
<sequence>MHYENREYPFRTPPELKGETPGRYPVAIVGAGPIGMAMAIDLALKGIRSVILDDNNVVSVGSRAICWAKRTLEIFDRLGIGDRMLEKGVTWKVGRLFHGDKEVYNFDLLPDDAHKMPAFVNLQQYYVEEYLVDRIADFPDLIDLRWLSKVTGEEVVADGVTLTVQTAEGDYQLAADYVLACDGAKSRIRQRMGLKFEGHTFEEHFLITDVDMPKPPFESETPERWFWFKPPFHTGQSALLHKQPDDIYRIDLQLEFGSDPAEEAKPEKVIPRLKQIVGDRAFEIDWVSVYSFTCAMLEKFVHGRVIFVGDSAHVVSPFGARGGNGGIQDVDNLGWKLAAVLKGEAPPDLLMTYDEERRHGAAENIMNSSRATNFMTPKSKMEAVFRDAVLNLASDLPFARRLVNSGRLSVPCSLEGLALQSPRRTDRGLAPGTPCPDAPLGEGWLLNKLGGEFMLLTVGKKTRDDALAGVKSLHFENHPDVTAHYGDNMIYLIRPDQHVAAAFEAGTDVATLTQALARAKGQAALETAS</sequence>
<dbReference type="Gene3D" id="3.40.30.120">
    <property type="match status" value="1"/>
</dbReference>
<proteinExistence type="predicted"/>
<gene>
    <name evidence="5" type="ORF">GQF03_17650</name>
</gene>
<dbReference type="Gene3D" id="3.30.70.2450">
    <property type="match status" value="1"/>
</dbReference>
<dbReference type="GO" id="GO:0016709">
    <property type="term" value="F:oxidoreductase activity, acting on paired donors, with incorporation or reduction of molecular oxygen, NAD(P)H as one donor, and incorporation of one atom of oxygen"/>
    <property type="evidence" value="ECO:0007669"/>
    <property type="project" value="UniProtKB-ARBA"/>
</dbReference>
<dbReference type="GO" id="GO:0071949">
    <property type="term" value="F:FAD binding"/>
    <property type="evidence" value="ECO:0007669"/>
    <property type="project" value="InterPro"/>
</dbReference>
<comment type="cofactor">
    <cofactor evidence="1">
        <name>FAD</name>
        <dbReference type="ChEBI" id="CHEBI:57692"/>
    </cofactor>
</comment>
<dbReference type="Pfam" id="PF01494">
    <property type="entry name" value="FAD_binding_3"/>
    <property type="match status" value="1"/>
</dbReference>
<evidence type="ECO:0000313" key="6">
    <source>
        <dbReference type="Proteomes" id="UP000445696"/>
    </source>
</evidence>
<dbReference type="PRINTS" id="PR00420">
    <property type="entry name" value="RNGMNOXGNASE"/>
</dbReference>
<dbReference type="OrthoDB" id="9791689at2"/>
<name>A0A845MJD1_9PROT</name>
<dbReference type="NCBIfam" id="NF006002">
    <property type="entry name" value="PRK08132.1"/>
    <property type="match status" value="1"/>
</dbReference>
<evidence type="ECO:0000256" key="3">
    <source>
        <dbReference type="ARBA" id="ARBA00022827"/>
    </source>
</evidence>
<dbReference type="InterPro" id="IPR050641">
    <property type="entry name" value="RIFMO-like"/>
</dbReference>
<dbReference type="PANTHER" id="PTHR43004:SF19">
    <property type="entry name" value="BINDING MONOOXYGENASE, PUTATIVE (JCVI)-RELATED"/>
    <property type="match status" value="1"/>
</dbReference>
<dbReference type="RefSeq" id="WP_161340619.1">
    <property type="nucleotide sequence ID" value="NZ_JBHSDG010000003.1"/>
</dbReference>
<accession>A0A845MJD1</accession>
<dbReference type="AlphaFoldDB" id="A0A845MJD1"/>
<dbReference type="InterPro" id="IPR002938">
    <property type="entry name" value="FAD-bd"/>
</dbReference>